<feature type="region of interest" description="Disordered" evidence="8">
    <location>
        <begin position="118"/>
        <end position="258"/>
    </location>
</feature>
<reference evidence="10" key="1">
    <citation type="submission" date="2025-08" db="UniProtKB">
        <authorList>
            <consortium name="RefSeq"/>
        </authorList>
    </citation>
    <scope>IDENTIFICATION</scope>
</reference>
<feature type="compositionally biased region" description="Basic and acidic residues" evidence="8">
    <location>
        <begin position="274"/>
        <end position="285"/>
    </location>
</feature>
<dbReference type="AlphaFoldDB" id="A0A6P7TF82"/>
<keyword evidence="3 7" id="KW-0698">rRNA processing</keyword>
<feature type="compositionally biased region" description="Basic and acidic residues" evidence="8">
    <location>
        <begin position="230"/>
        <end position="245"/>
    </location>
</feature>
<keyword evidence="2 7" id="KW-0690">Ribosome biogenesis</keyword>
<feature type="compositionally biased region" description="Basic residues" evidence="8">
    <location>
        <begin position="670"/>
        <end position="679"/>
    </location>
</feature>
<dbReference type="GO" id="GO:0032040">
    <property type="term" value="C:small-subunit processome"/>
    <property type="evidence" value="ECO:0007669"/>
    <property type="project" value="TreeGrafter"/>
</dbReference>
<evidence type="ECO:0000256" key="1">
    <source>
        <dbReference type="ARBA" id="ARBA00004604"/>
    </source>
</evidence>
<dbReference type="RefSeq" id="XP_029649888.2">
    <property type="nucleotide sequence ID" value="XM_029794028.2"/>
</dbReference>
<evidence type="ECO:0000256" key="2">
    <source>
        <dbReference type="ARBA" id="ARBA00022517"/>
    </source>
</evidence>
<evidence type="ECO:0000256" key="3">
    <source>
        <dbReference type="ARBA" id="ARBA00022552"/>
    </source>
</evidence>
<feature type="region of interest" description="Disordered" evidence="8">
    <location>
        <begin position="274"/>
        <end position="301"/>
    </location>
</feature>
<keyword evidence="4 7" id="KW-0539">Nucleus</keyword>
<dbReference type="GO" id="GO:0006364">
    <property type="term" value="P:rRNA processing"/>
    <property type="evidence" value="ECO:0007669"/>
    <property type="project" value="UniProtKB-KW"/>
</dbReference>
<dbReference type="PANTHER" id="PTHR17039">
    <property type="entry name" value="U3 SMALL NUCLEOLAR RIBONUCLEOPROTEIN PROTEIN MPP10"/>
    <property type="match status" value="1"/>
</dbReference>
<dbReference type="KEGG" id="osn:115223452"/>
<feature type="compositionally biased region" description="Acidic residues" evidence="8">
    <location>
        <begin position="149"/>
        <end position="180"/>
    </location>
</feature>
<feature type="compositionally biased region" description="Acidic residues" evidence="8">
    <location>
        <begin position="123"/>
        <end position="141"/>
    </location>
</feature>
<organism evidence="9 10">
    <name type="scientific">Octopus sinensis</name>
    <name type="common">East Asian common octopus</name>
    <dbReference type="NCBI Taxonomy" id="2607531"/>
    <lineage>
        <taxon>Eukaryota</taxon>
        <taxon>Metazoa</taxon>
        <taxon>Spiralia</taxon>
        <taxon>Lophotrochozoa</taxon>
        <taxon>Mollusca</taxon>
        <taxon>Cephalopoda</taxon>
        <taxon>Coleoidea</taxon>
        <taxon>Octopodiformes</taxon>
        <taxon>Octopoda</taxon>
        <taxon>Incirrata</taxon>
        <taxon>Octopodidae</taxon>
        <taxon>Octopus</taxon>
    </lineage>
</organism>
<dbReference type="Pfam" id="PF04006">
    <property type="entry name" value="Mpp10"/>
    <property type="match status" value="1"/>
</dbReference>
<comment type="function">
    <text evidence="7">Involved in nucleolar processing of pre-18S ribosomal RNA.</text>
</comment>
<keyword evidence="9" id="KW-1185">Reference proteome</keyword>
<feature type="region of interest" description="Disordered" evidence="8">
    <location>
        <begin position="660"/>
        <end position="687"/>
    </location>
</feature>
<evidence type="ECO:0000256" key="4">
    <source>
        <dbReference type="ARBA" id="ARBA00023242"/>
    </source>
</evidence>
<evidence type="ECO:0000256" key="8">
    <source>
        <dbReference type="SAM" id="MobiDB-lite"/>
    </source>
</evidence>
<evidence type="ECO:0000256" key="6">
    <source>
        <dbReference type="ARBA" id="ARBA00029455"/>
    </source>
</evidence>
<feature type="region of interest" description="Disordered" evidence="8">
    <location>
        <begin position="327"/>
        <end position="364"/>
    </location>
</feature>
<dbReference type="PANTHER" id="PTHR17039:SF0">
    <property type="entry name" value="U3 SMALL NUCLEOLAR RIBONUCLEOPROTEIN PROTEIN MPP10"/>
    <property type="match status" value="1"/>
</dbReference>
<feature type="compositionally biased region" description="Basic and acidic residues" evidence="8">
    <location>
        <begin position="596"/>
        <end position="605"/>
    </location>
</feature>
<proteinExistence type="inferred from homology"/>
<sequence>MKGKRTKKTKMAGDEFLGKTLNVLNVISRSPENFLDVHKKNAECLKETTKKLYDLTFQKLPVKRAVSELIVDSFENEQVWEELELYNGAVISEFITDLSHLIAGKERISFKTSKSLLDKNDDSDVDDDSNDDDDDDDEASDDAEKKEVEEETLAENSEDKEGDGDDDDDEEEEDDDDEIDKELVKIKSNLKKYEQLSGTNKHLDSDIGSDSEGDPNDLATEFQEDVSDVEDSKDSEPNQQDEDKPKKKNKTNSSVVDDNFFKLSEMETFLKQQDALEARKMKPGDTSEDEGNDIDVFQDIGSDEEENVKDLKFKDFFRGPMETLNQKKVKFADIDDNDDQNEDENKSEEGEDISEIVGGQANKSTFELRQERLKNKIAKLEKASVSESPWQLKGEINATARPENSLLEEHVQFDSTLKLPPDITEESTKTIEDLIIQRIKDQAWDDVERKSKVPVTPFEYKKAVVLDQEKSKLSLGEIYEKEFLQQQQPETNDKEKGEDPLHEEIDKMMNSLFLKLDALSNFHFTPKLPISDVKIVSNLPSITMEEVAPVSVSELQLAAPKELLEPLQTTLKGKSEFSAADKKRQRKMKKNLYKLKQKEKEKQQKATEGLNPTSEKTAKAMALRKLEKQSKGSKRITILKTKDKKKVNSSAAFFSQLQNEVRSNDISSRHSAKKQKVSHKSAISLKL</sequence>
<evidence type="ECO:0000256" key="5">
    <source>
        <dbReference type="ARBA" id="ARBA00023274"/>
    </source>
</evidence>
<evidence type="ECO:0000313" key="10">
    <source>
        <dbReference type="RefSeq" id="XP_029649888.2"/>
    </source>
</evidence>
<name>A0A6P7TF82_9MOLL</name>
<comment type="similarity">
    <text evidence="6 7">Belongs to the MPP10 family.</text>
</comment>
<comment type="subcellular location">
    <subcellularLocation>
        <location evidence="1 7">Nucleus</location>
        <location evidence="1 7">Nucleolus</location>
    </subcellularLocation>
</comment>
<feature type="region of interest" description="Disordered" evidence="8">
    <location>
        <begin position="625"/>
        <end position="644"/>
    </location>
</feature>
<evidence type="ECO:0000256" key="7">
    <source>
        <dbReference type="PIRNR" id="PIRNR017300"/>
    </source>
</evidence>
<dbReference type="GO" id="GO:0034457">
    <property type="term" value="C:Mpp10 complex"/>
    <property type="evidence" value="ECO:0007669"/>
    <property type="project" value="UniProtKB-UniRule"/>
</dbReference>
<dbReference type="Proteomes" id="UP000515154">
    <property type="component" value="Linkage group LG23"/>
</dbReference>
<feature type="region of interest" description="Disordered" evidence="8">
    <location>
        <begin position="592"/>
        <end position="617"/>
    </location>
</feature>
<dbReference type="InterPro" id="IPR012173">
    <property type="entry name" value="Mpp10"/>
</dbReference>
<dbReference type="PIRSF" id="PIRSF017300">
    <property type="entry name" value="snoRNP_Mpp10"/>
    <property type="match status" value="1"/>
</dbReference>
<dbReference type="GO" id="GO:0005732">
    <property type="term" value="C:sno(s)RNA-containing ribonucleoprotein complex"/>
    <property type="evidence" value="ECO:0007669"/>
    <property type="project" value="UniProtKB-UniRule"/>
</dbReference>
<accession>A0A6P7TF82</accession>
<gene>
    <name evidence="10" type="primary">LOC115223452</name>
</gene>
<evidence type="ECO:0000313" key="9">
    <source>
        <dbReference type="Proteomes" id="UP000515154"/>
    </source>
</evidence>
<keyword evidence="5 7" id="KW-0687">Ribonucleoprotein</keyword>
<protein>
    <recommendedName>
        <fullName evidence="7">U3 small nucleolar ribonucleoprotein protein MPP10</fullName>
    </recommendedName>
</protein>